<evidence type="ECO:0000256" key="1">
    <source>
        <dbReference type="SAM" id="Coils"/>
    </source>
</evidence>
<reference evidence="4" key="1">
    <citation type="journal article" date="2019" name="Int. J. Syst. Evol. Microbiol.">
        <title>The Global Catalogue of Microorganisms (GCM) 10K type strain sequencing project: providing services to taxonomists for standard genome sequencing and annotation.</title>
        <authorList>
            <consortium name="The Broad Institute Genomics Platform"/>
            <consortium name="The Broad Institute Genome Sequencing Center for Infectious Disease"/>
            <person name="Wu L."/>
            <person name="Ma J."/>
        </authorList>
    </citation>
    <scope>NUCLEOTIDE SEQUENCE [LARGE SCALE GENOMIC DNA]</scope>
    <source>
        <strain evidence="4">CCM 8937</strain>
    </source>
</reference>
<keyword evidence="4" id="KW-1185">Reference proteome</keyword>
<keyword evidence="3" id="KW-0255">Endonuclease</keyword>
<dbReference type="InterPro" id="IPR003615">
    <property type="entry name" value="HNH_nuc"/>
</dbReference>
<dbReference type="Proteomes" id="UP001597191">
    <property type="component" value="Unassembled WGS sequence"/>
</dbReference>
<dbReference type="InterPro" id="IPR002711">
    <property type="entry name" value="HNH"/>
</dbReference>
<gene>
    <name evidence="3" type="ORF">ACFQ4R_02370</name>
</gene>
<dbReference type="Pfam" id="PF01844">
    <property type="entry name" value="HNH"/>
    <property type="match status" value="1"/>
</dbReference>
<keyword evidence="3" id="KW-0378">Hydrolase</keyword>
<dbReference type="Gene3D" id="1.10.30.50">
    <property type="match status" value="1"/>
</dbReference>
<feature type="coiled-coil region" evidence="1">
    <location>
        <begin position="221"/>
        <end position="248"/>
    </location>
</feature>
<dbReference type="EMBL" id="JBHTOH010000015">
    <property type="protein sequence ID" value="MFD1410471.1"/>
    <property type="molecule type" value="Genomic_DNA"/>
</dbReference>
<keyword evidence="1" id="KW-0175">Coiled coil</keyword>
<protein>
    <submittedName>
        <fullName evidence="3">HNH endonuclease</fullName>
    </submittedName>
</protein>
<proteinExistence type="predicted"/>
<name>A0ABW4BL11_9LACO</name>
<dbReference type="SMART" id="SM00507">
    <property type="entry name" value="HNHc"/>
    <property type="match status" value="1"/>
</dbReference>
<dbReference type="RefSeq" id="WP_125647086.1">
    <property type="nucleotide sequence ID" value="NZ_JBHTOH010000015.1"/>
</dbReference>
<evidence type="ECO:0000259" key="2">
    <source>
        <dbReference type="SMART" id="SM00507"/>
    </source>
</evidence>
<evidence type="ECO:0000313" key="4">
    <source>
        <dbReference type="Proteomes" id="UP001597191"/>
    </source>
</evidence>
<feature type="domain" description="HNH nuclease" evidence="2">
    <location>
        <begin position="148"/>
        <end position="197"/>
    </location>
</feature>
<evidence type="ECO:0000313" key="3">
    <source>
        <dbReference type="EMBL" id="MFD1410471.1"/>
    </source>
</evidence>
<accession>A0ABW4BL11</accession>
<keyword evidence="3" id="KW-0540">Nuclease</keyword>
<dbReference type="CDD" id="cd00085">
    <property type="entry name" value="HNHc"/>
    <property type="match status" value="1"/>
</dbReference>
<dbReference type="GO" id="GO:0004519">
    <property type="term" value="F:endonuclease activity"/>
    <property type="evidence" value="ECO:0007669"/>
    <property type="project" value="UniProtKB-KW"/>
</dbReference>
<comment type="caution">
    <text evidence="3">The sequence shown here is derived from an EMBL/GenBank/DDBJ whole genome shotgun (WGS) entry which is preliminary data.</text>
</comment>
<sequence length="308" mass="35915">MHLRCAYCQLDLNLQHFQVGTTVVTSVCDLCQKRGLQPASFSNQQISYFAAARQWTFLGLPQELQMTPMPATLQLTREQRKSCMSLINSFDALPADWQTVDRRQQFYAELIHWQDQPSFIFTGNLPTDLSKLGCDTTGLFDKNTLSYTTRARVREFYHYQCQYCGRYGDSVDHKNPVTLSNDNSWENLTLSCRECNRLKGDMPYDLFVRWNQELSILLPQLVHSEQTLQRLTTQQQHLQNQLAAQRHLTGAVTSPRLNALRQEIKLVQGLRDGEDSDYQKLIQLRHDYIISKFRVWQLRQSLEAEEEK</sequence>
<organism evidence="3 4">
    <name type="scientific">Lapidilactobacillus gannanensis</name>
    <dbReference type="NCBI Taxonomy" id="2486002"/>
    <lineage>
        <taxon>Bacteria</taxon>
        <taxon>Bacillati</taxon>
        <taxon>Bacillota</taxon>
        <taxon>Bacilli</taxon>
        <taxon>Lactobacillales</taxon>
        <taxon>Lactobacillaceae</taxon>
        <taxon>Lapidilactobacillus</taxon>
    </lineage>
</organism>